<organism evidence="4 5">
    <name type="scientific">Candidatus Wallbacteria bacterium HGW-Wallbacteria-1</name>
    <dbReference type="NCBI Taxonomy" id="2013854"/>
    <lineage>
        <taxon>Bacteria</taxon>
        <taxon>Candidatus Walliibacteriota</taxon>
    </lineage>
</organism>
<gene>
    <name evidence="4" type="ORF">CVV64_10355</name>
</gene>
<evidence type="ECO:0000256" key="1">
    <source>
        <dbReference type="ARBA" id="ARBA00022723"/>
    </source>
</evidence>
<dbReference type="EMBL" id="PGXC01000006">
    <property type="protein sequence ID" value="PKK90355.1"/>
    <property type="molecule type" value="Genomic_DNA"/>
</dbReference>
<evidence type="ECO:0000313" key="5">
    <source>
        <dbReference type="Proteomes" id="UP000233256"/>
    </source>
</evidence>
<dbReference type="Gene3D" id="1.10.1240.10">
    <property type="entry name" value="Methionine synthase domain"/>
    <property type="match status" value="1"/>
</dbReference>
<dbReference type="GO" id="GO:0046872">
    <property type="term" value="F:metal ion binding"/>
    <property type="evidence" value="ECO:0007669"/>
    <property type="project" value="UniProtKB-KW"/>
</dbReference>
<dbReference type="Proteomes" id="UP000233256">
    <property type="component" value="Unassembled WGS sequence"/>
</dbReference>
<reference evidence="4 5" key="1">
    <citation type="journal article" date="2017" name="ISME J.">
        <title>Potential for microbial H2 and metal transformations associated with novel bacteria and archaea in deep terrestrial subsurface sediments.</title>
        <authorList>
            <person name="Hernsdorf A.W."/>
            <person name="Amano Y."/>
            <person name="Miyakawa K."/>
            <person name="Ise K."/>
            <person name="Suzuki Y."/>
            <person name="Anantharaman K."/>
            <person name="Probst A."/>
            <person name="Burstein D."/>
            <person name="Thomas B.C."/>
            <person name="Banfield J.F."/>
        </authorList>
    </citation>
    <scope>NUCLEOTIDE SEQUENCE [LARGE SCALE GENOMIC DNA]</scope>
    <source>
        <strain evidence="4">HGW-Wallbacteria-1</strain>
    </source>
</reference>
<dbReference type="Gene3D" id="3.40.50.280">
    <property type="entry name" value="Cobalamin-binding domain"/>
    <property type="match status" value="1"/>
</dbReference>
<dbReference type="InterPro" id="IPR036724">
    <property type="entry name" value="Cobalamin-bd_sf"/>
</dbReference>
<protein>
    <recommendedName>
        <fullName evidence="3">B12-binding domain-containing protein</fullName>
    </recommendedName>
</protein>
<dbReference type="SMART" id="SM01018">
    <property type="entry name" value="B12-binding_2"/>
    <property type="match status" value="1"/>
</dbReference>
<dbReference type="GO" id="GO:0046653">
    <property type="term" value="P:tetrahydrofolate metabolic process"/>
    <property type="evidence" value="ECO:0007669"/>
    <property type="project" value="TreeGrafter"/>
</dbReference>
<comment type="caution">
    <text evidence="4">The sequence shown here is derived from an EMBL/GenBank/DDBJ whole genome shotgun (WGS) entry which is preliminary data.</text>
</comment>
<dbReference type="GO" id="GO:0008705">
    <property type="term" value="F:methionine synthase activity"/>
    <property type="evidence" value="ECO:0007669"/>
    <property type="project" value="TreeGrafter"/>
</dbReference>
<name>A0A2N1PPT8_9BACT</name>
<dbReference type="GO" id="GO:0050667">
    <property type="term" value="P:homocysteine metabolic process"/>
    <property type="evidence" value="ECO:0007669"/>
    <property type="project" value="TreeGrafter"/>
</dbReference>
<proteinExistence type="predicted"/>
<dbReference type="GO" id="GO:0031419">
    <property type="term" value="F:cobalamin binding"/>
    <property type="evidence" value="ECO:0007669"/>
    <property type="project" value="InterPro"/>
</dbReference>
<feature type="domain" description="B12-binding" evidence="3">
    <location>
        <begin position="249"/>
        <end position="374"/>
    </location>
</feature>
<keyword evidence="2" id="KW-0170">Cobalt</keyword>
<evidence type="ECO:0000256" key="2">
    <source>
        <dbReference type="ARBA" id="ARBA00023285"/>
    </source>
</evidence>
<evidence type="ECO:0000313" key="4">
    <source>
        <dbReference type="EMBL" id="PKK90355.1"/>
    </source>
</evidence>
<keyword evidence="1" id="KW-0479">Metal-binding</keyword>
<dbReference type="PANTHER" id="PTHR45833">
    <property type="entry name" value="METHIONINE SYNTHASE"/>
    <property type="match status" value="1"/>
</dbReference>
<dbReference type="InterPro" id="IPR003759">
    <property type="entry name" value="Cbl-bd_cap"/>
</dbReference>
<dbReference type="InterPro" id="IPR036594">
    <property type="entry name" value="Meth_synthase_dom"/>
</dbReference>
<dbReference type="PROSITE" id="PS51332">
    <property type="entry name" value="B12_BINDING"/>
    <property type="match status" value="1"/>
</dbReference>
<accession>A0A2N1PPT8</accession>
<sequence>MMISMEQLVAEAIELPSISEVSLSAWSEKCTAMTAFVNESMSARSDIQFLIGNNPLRMMFDNHENHVAFMRTVFGFGNYEMLAKTLPWVYRSYSAHHFSHDYFLVVLGVWLESLSEFMESDLSVEIRKIYEWIISRHADIVQMSKIGKAESSSGSFKIDNPRLETKNLFLSALLEGEHKKCLKIANELVSEGIEIEDFYMNIVQPSMYEIGNLWEKGRVSVAQEYLASAIVGRVLVSISMIVSQTREKAGKIVVASAPNEYHEIGGWMISDIMEHSGWTVRYLGANMPCRDLLDLLRTFQPEILALSVTMAFNVLELKSIIASVRSDNSLSGIKIMVGGQPFNQFEGLWRETGADGFASDPTEARELARRWIQK</sequence>
<dbReference type="GO" id="GO:0005829">
    <property type="term" value="C:cytosol"/>
    <property type="evidence" value="ECO:0007669"/>
    <property type="project" value="TreeGrafter"/>
</dbReference>
<dbReference type="PANTHER" id="PTHR45833:SF1">
    <property type="entry name" value="METHIONINE SYNTHASE"/>
    <property type="match status" value="1"/>
</dbReference>
<evidence type="ECO:0000259" key="3">
    <source>
        <dbReference type="PROSITE" id="PS51332"/>
    </source>
</evidence>
<dbReference type="InterPro" id="IPR006158">
    <property type="entry name" value="Cobalamin-bd"/>
</dbReference>
<dbReference type="InterPro" id="IPR050554">
    <property type="entry name" value="Met_Synthase/Corrinoid"/>
</dbReference>
<dbReference type="SUPFAM" id="SSF52242">
    <property type="entry name" value="Cobalamin (vitamin B12)-binding domain"/>
    <property type="match status" value="1"/>
</dbReference>
<dbReference type="AlphaFoldDB" id="A0A2N1PPT8"/>
<dbReference type="Pfam" id="PF02607">
    <property type="entry name" value="B12-binding_2"/>
    <property type="match status" value="1"/>
</dbReference>
<dbReference type="Pfam" id="PF02310">
    <property type="entry name" value="B12-binding"/>
    <property type="match status" value="1"/>
</dbReference>